<evidence type="ECO:0000313" key="3">
    <source>
        <dbReference type="EMBL" id="KAG5383744.1"/>
    </source>
</evidence>
<dbReference type="PROSITE" id="PS50077">
    <property type="entry name" value="HEAT_REPEAT"/>
    <property type="match status" value="1"/>
</dbReference>
<organism evidence="3 4">
    <name type="scientific">Brassica rapa subsp. trilocularis</name>
    <dbReference type="NCBI Taxonomy" id="1813537"/>
    <lineage>
        <taxon>Eukaryota</taxon>
        <taxon>Viridiplantae</taxon>
        <taxon>Streptophyta</taxon>
        <taxon>Embryophyta</taxon>
        <taxon>Tracheophyta</taxon>
        <taxon>Spermatophyta</taxon>
        <taxon>Magnoliopsida</taxon>
        <taxon>eudicotyledons</taxon>
        <taxon>Gunneridae</taxon>
        <taxon>Pentapetalae</taxon>
        <taxon>rosids</taxon>
        <taxon>malvids</taxon>
        <taxon>Brassicales</taxon>
        <taxon>Brassicaceae</taxon>
        <taxon>Brassiceae</taxon>
        <taxon>Brassica</taxon>
    </lineage>
</organism>
<dbReference type="EMBL" id="JADBGQ010000008">
    <property type="protein sequence ID" value="KAG5383744.1"/>
    <property type="molecule type" value="Genomic_DNA"/>
</dbReference>
<accession>A0ABQ7LDU4</accession>
<evidence type="ECO:0000313" key="4">
    <source>
        <dbReference type="Proteomes" id="UP000823674"/>
    </source>
</evidence>
<keyword evidence="1" id="KW-0677">Repeat</keyword>
<proteinExistence type="predicted"/>
<feature type="repeat" description="HEAT" evidence="2">
    <location>
        <begin position="11"/>
        <end position="49"/>
    </location>
</feature>
<name>A0ABQ7LDU4_BRACM</name>
<dbReference type="PANTHER" id="PTHR10648:SF36">
    <property type="entry name" value="SERINE_THREONINE-PROTEIN PHOSPHATASE 2A 65 KDA REGULATORY SUBUNIT A BETA ISOFORM-RELATED"/>
    <property type="match status" value="1"/>
</dbReference>
<evidence type="ECO:0000256" key="1">
    <source>
        <dbReference type="ARBA" id="ARBA00022737"/>
    </source>
</evidence>
<protein>
    <submittedName>
        <fullName evidence="3">Uncharacterized protein</fullName>
    </submittedName>
</protein>
<dbReference type="InterPro" id="IPR021133">
    <property type="entry name" value="HEAT_type_2"/>
</dbReference>
<dbReference type="Proteomes" id="UP000823674">
    <property type="component" value="Chromosome A09"/>
</dbReference>
<dbReference type="SUPFAM" id="SSF48371">
    <property type="entry name" value="ARM repeat"/>
    <property type="match status" value="1"/>
</dbReference>
<dbReference type="InterPro" id="IPR016024">
    <property type="entry name" value="ARM-type_fold"/>
</dbReference>
<dbReference type="InterPro" id="IPR011989">
    <property type="entry name" value="ARM-like"/>
</dbReference>
<sequence length="181" mass="20331">MPTIEEPIYYPIAVLIDELKNDDIQLRLNSIRRLSTIARALGEERTRKELIPFLSENNEDDDEVLLAMAEELGVFIPYAGGVEHANDLLPPLETLSTVEEKAVESLCRVGTQMRESDLVDHFLPLVKVRQGGGEQNSLCLIFDRLAACEWFPARVSTCGVFHIAYPSAPNTLKTELRSIYT</sequence>
<dbReference type="InterPro" id="IPR051023">
    <property type="entry name" value="PP2A_Regulatory_Subunit_A"/>
</dbReference>
<dbReference type="Gene3D" id="1.25.10.10">
    <property type="entry name" value="Leucine-rich Repeat Variant"/>
    <property type="match status" value="1"/>
</dbReference>
<reference evidence="3 4" key="1">
    <citation type="submission" date="2021-03" db="EMBL/GenBank/DDBJ databases">
        <authorList>
            <person name="King G.J."/>
            <person name="Bancroft I."/>
            <person name="Baten A."/>
            <person name="Bloomfield J."/>
            <person name="Borpatragohain P."/>
            <person name="He Z."/>
            <person name="Irish N."/>
            <person name="Irwin J."/>
            <person name="Liu K."/>
            <person name="Mauleon R.P."/>
            <person name="Moore J."/>
            <person name="Morris R."/>
            <person name="Ostergaard L."/>
            <person name="Wang B."/>
            <person name="Wells R."/>
        </authorList>
    </citation>
    <scope>NUCLEOTIDE SEQUENCE [LARGE SCALE GENOMIC DNA]</scope>
    <source>
        <strain evidence="3">R-o-18</strain>
        <tissue evidence="3">Leaf</tissue>
    </source>
</reference>
<keyword evidence="4" id="KW-1185">Reference proteome</keyword>
<gene>
    <name evidence="3" type="primary">A09p029500.1_BraROA</name>
    <name evidence="3" type="ORF">IGI04_035214</name>
</gene>
<evidence type="ECO:0000256" key="2">
    <source>
        <dbReference type="PROSITE-ProRule" id="PRU00103"/>
    </source>
</evidence>
<dbReference type="PANTHER" id="PTHR10648">
    <property type="entry name" value="SERINE/THREONINE-PROTEIN PHOSPHATASE PP2A 65 KDA REGULATORY SUBUNIT"/>
    <property type="match status" value="1"/>
</dbReference>
<comment type="caution">
    <text evidence="3">The sequence shown here is derived from an EMBL/GenBank/DDBJ whole genome shotgun (WGS) entry which is preliminary data.</text>
</comment>